<dbReference type="PANTHER" id="PTHR34293">
    <property type="entry name" value="HTH-TYPE TRANSCRIPTIONAL REGULATOR TRMBL2"/>
    <property type="match status" value="1"/>
</dbReference>
<dbReference type="InterPro" id="IPR002831">
    <property type="entry name" value="Tscrpt_reg_TrmB_N"/>
</dbReference>
<reference evidence="3 4" key="1">
    <citation type="journal article" date="2019" name="Int. J. Syst. Evol. Microbiol.">
        <title>The Global Catalogue of Microorganisms (GCM) 10K type strain sequencing project: providing services to taxonomists for standard genome sequencing and annotation.</title>
        <authorList>
            <consortium name="The Broad Institute Genomics Platform"/>
            <consortium name="The Broad Institute Genome Sequencing Center for Infectious Disease"/>
            <person name="Wu L."/>
            <person name="Ma J."/>
        </authorList>
    </citation>
    <scope>NUCLEOTIDE SEQUENCE [LARGE SCALE GENOMIC DNA]</scope>
    <source>
        <strain evidence="3 4">LMG 29247</strain>
    </source>
</reference>
<dbReference type="EMBL" id="JBHSWV010000039">
    <property type="protein sequence ID" value="MFC6764029.1"/>
    <property type="molecule type" value="Genomic_DNA"/>
</dbReference>
<protein>
    <submittedName>
        <fullName evidence="3">TrmB family transcriptional regulator</fullName>
    </submittedName>
</protein>
<dbReference type="AlphaFoldDB" id="A0ABD5SGL4"/>
<dbReference type="SUPFAM" id="SSF46785">
    <property type="entry name" value="Winged helix' DNA-binding domain"/>
    <property type="match status" value="1"/>
</dbReference>
<sequence>MVSFRDLGLSSYEERVYRALLSVRTATAEELSEESGVPMGRIYDVLNGLESRDLVHCNPETHPRVYSPIDTEMAIDRLLRNRKRDLEVERTRYENVAAELRAQLGSQPPTDGRFWETRSRDSEIEFVHAQIKRFSDATDEVLIVGDSVVVHQFLTVIEPLERWLESVANGSIRVHILLSEHLSDEGDQLLQLLRATGQSVETRLHPSVTANFDLIDQRDLYLYVTDPFARSRPLGTIHVTEDALIEELIDEFTAYWREAETLSESM</sequence>
<dbReference type="InterPro" id="IPR055859">
    <property type="entry name" value="DUF7436"/>
</dbReference>
<dbReference type="InterPro" id="IPR051797">
    <property type="entry name" value="TrmB-like"/>
</dbReference>
<dbReference type="InterPro" id="IPR036388">
    <property type="entry name" value="WH-like_DNA-bd_sf"/>
</dbReference>
<organism evidence="3 4">
    <name type="scientific">Natrinema soli</name>
    <dbReference type="NCBI Taxonomy" id="1930624"/>
    <lineage>
        <taxon>Archaea</taxon>
        <taxon>Methanobacteriati</taxon>
        <taxon>Methanobacteriota</taxon>
        <taxon>Stenosarchaea group</taxon>
        <taxon>Halobacteria</taxon>
        <taxon>Halobacteriales</taxon>
        <taxon>Natrialbaceae</taxon>
        <taxon>Natrinema</taxon>
    </lineage>
</organism>
<proteinExistence type="predicted"/>
<feature type="domain" description="Transcription regulator TrmB N-terminal" evidence="1">
    <location>
        <begin position="6"/>
        <end position="72"/>
    </location>
</feature>
<name>A0ABD5SGL4_9EURY</name>
<dbReference type="RefSeq" id="WP_273737130.1">
    <property type="nucleotide sequence ID" value="NZ_JAQIVI010000039.1"/>
</dbReference>
<comment type="caution">
    <text evidence="3">The sequence shown here is derived from an EMBL/GenBank/DDBJ whole genome shotgun (WGS) entry which is preliminary data.</text>
</comment>
<evidence type="ECO:0000259" key="1">
    <source>
        <dbReference type="Pfam" id="PF01978"/>
    </source>
</evidence>
<evidence type="ECO:0000313" key="3">
    <source>
        <dbReference type="EMBL" id="MFC6764029.1"/>
    </source>
</evidence>
<evidence type="ECO:0000313" key="4">
    <source>
        <dbReference type="Proteomes" id="UP001596383"/>
    </source>
</evidence>
<dbReference type="Gene3D" id="1.10.10.10">
    <property type="entry name" value="Winged helix-like DNA-binding domain superfamily/Winged helix DNA-binding domain"/>
    <property type="match status" value="1"/>
</dbReference>
<dbReference type="Proteomes" id="UP001596383">
    <property type="component" value="Unassembled WGS sequence"/>
</dbReference>
<dbReference type="Pfam" id="PF01978">
    <property type="entry name" value="TrmB"/>
    <property type="match status" value="1"/>
</dbReference>
<dbReference type="PANTHER" id="PTHR34293:SF1">
    <property type="entry name" value="HTH-TYPE TRANSCRIPTIONAL REGULATOR TRMBL2"/>
    <property type="match status" value="1"/>
</dbReference>
<feature type="domain" description="DUF7436" evidence="2">
    <location>
        <begin position="109"/>
        <end position="262"/>
    </location>
</feature>
<keyword evidence="4" id="KW-1185">Reference proteome</keyword>
<accession>A0ABD5SGL4</accession>
<dbReference type="InterPro" id="IPR036390">
    <property type="entry name" value="WH_DNA-bd_sf"/>
</dbReference>
<gene>
    <name evidence="3" type="ORF">ACFQE6_02890</name>
</gene>
<evidence type="ECO:0000259" key="2">
    <source>
        <dbReference type="Pfam" id="PF24217"/>
    </source>
</evidence>
<dbReference type="Pfam" id="PF24217">
    <property type="entry name" value="DUF7436"/>
    <property type="match status" value="1"/>
</dbReference>